<gene>
    <name evidence="3" type="ORF">EJ08DRAFT_644422</name>
</gene>
<protein>
    <recommendedName>
        <fullName evidence="5">Atg28p</fullName>
    </recommendedName>
</protein>
<dbReference type="Gene3D" id="1.20.5.340">
    <property type="match status" value="1"/>
</dbReference>
<feature type="compositionally biased region" description="Polar residues" evidence="2">
    <location>
        <begin position="95"/>
        <end position="118"/>
    </location>
</feature>
<dbReference type="Proteomes" id="UP000800235">
    <property type="component" value="Unassembled WGS sequence"/>
</dbReference>
<proteinExistence type="predicted"/>
<accession>A0A9P4P5D4</accession>
<reference evidence="3" key="1">
    <citation type="journal article" date="2020" name="Stud. Mycol.">
        <title>101 Dothideomycetes genomes: a test case for predicting lifestyles and emergence of pathogens.</title>
        <authorList>
            <person name="Haridas S."/>
            <person name="Albert R."/>
            <person name="Binder M."/>
            <person name="Bloem J."/>
            <person name="Labutti K."/>
            <person name="Salamov A."/>
            <person name="Andreopoulos B."/>
            <person name="Baker S."/>
            <person name="Barry K."/>
            <person name="Bills G."/>
            <person name="Bluhm B."/>
            <person name="Cannon C."/>
            <person name="Castanera R."/>
            <person name="Culley D."/>
            <person name="Daum C."/>
            <person name="Ezra D."/>
            <person name="Gonzalez J."/>
            <person name="Henrissat B."/>
            <person name="Kuo A."/>
            <person name="Liang C."/>
            <person name="Lipzen A."/>
            <person name="Lutzoni F."/>
            <person name="Magnuson J."/>
            <person name="Mondo S."/>
            <person name="Nolan M."/>
            <person name="Ohm R."/>
            <person name="Pangilinan J."/>
            <person name="Park H.-J."/>
            <person name="Ramirez L."/>
            <person name="Alfaro M."/>
            <person name="Sun H."/>
            <person name="Tritt A."/>
            <person name="Yoshinaga Y."/>
            <person name="Zwiers L.-H."/>
            <person name="Turgeon B."/>
            <person name="Goodwin S."/>
            <person name="Spatafora J."/>
            <person name="Crous P."/>
            <person name="Grigoriev I."/>
        </authorList>
    </citation>
    <scope>NUCLEOTIDE SEQUENCE</scope>
    <source>
        <strain evidence="3">CBS 130266</strain>
    </source>
</reference>
<feature type="compositionally biased region" description="Acidic residues" evidence="2">
    <location>
        <begin position="440"/>
        <end position="449"/>
    </location>
</feature>
<feature type="region of interest" description="Disordered" evidence="2">
    <location>
        <begin position="414"/>
        <end position="491"/>
    </location>
</feature>
<dbReference type="AlphaFoldDB" id="A0A9P4P5D4"/>
<dbReference type="OrthoDB" id="5342758at2759"/>
<name>A0A9P4P5D4_9PEZI</name>
<comment type="caution">
    <text evidence="3">The sequence shown here is derived from an EMBL/GenBank/DDBJ whole genome shotgun (WGS) entry which is preliminary data.</text>
</comment>
<organism evidence="3 4">
    <name type="scientific">Tothia fuscella</name>
    <dbReference type="NCBI Taxonomy" id="1048955"/>
    <lineage>
        <taxon>Eukaryota</taxon>
        <taxon>Fungi</taxon>
        <taxon>Dikarya</taxon>
        <taxon>Ascomycota</taxon>
        <taxon>Pezizomycotina</taxon>
        <taxon>Dothideomycetes</taxon>
        <taxon>Pleosporomycetidae</taxon>
        <taxon>Venturiales</taxon>
        <taxon>Cylindrosympodiaceae</taxon>
        <taxon>Tothia</taxon>
    </lineage>
</organism>
<feature type="region of interest" description="Disordered" evidence="2">
    <location>
        <begin position="94"/>
        <end position="124"/>
    </location>
</feature>
<evidence type="ECO:0000256" key="2">
    <source>
        <dbReference type="SAM" id="MobiDB-lite"/>
    </source>
</evidence>
<evidence type="ECO:0008006" key="5">
    <source>
        <dbReference type="Google" id="ProtNLM"/>
    </source>
</evidence>
<dbReference type="EMBL" id="MU007009">
    <property type="protein sequence ID" value="KAF2436826.1"/>
    <property type="molecule type" value="Genomic_DNA"/>
</dbReference>
<evidence type="ECO:0000256" key="1">
    <source>
        <dbReference type="SAM" id="Coils"/>
    </source>
</evidence>
<evidence type="ECO:0000313" key="4">
    <source>
        <dbReference type="Proteomes" id="UP000800235"/>
    </source>
</evidence>
<evidence type="ECO:0000313" key="3">
    <source>
        <dbReference type="EMBL" id="KAF2436826.1"/>
    </source>
</evidence>
<sequence>MSLIRSWFPNRSKRSEYELPMWNSILPTALSPAAAVAGMHMPSTAAAQMRRSDTPSDDLFMLQKKEELLQETLQELLDAQADGLLAGLGNAPTDDISSAGNLTPTTQSMRSLSLSPTPQGARRKLGLGPARRAIWKTILECAAVKEQQDAIIHDGIEENHAILEELGHWDSRGKELRKQMHTLEGEDTAAKSQSLQTEADTLQQEITDTEQRLARMRTRHRQLINEISDLDNSVQSKLSSYKSSLAMLEKDVETFLAKPPIRTSLTTRKDDSIFITLPPKRRTLEMAKDYWEEEYTTLKRHRKAIMKDRTALEQGAIIWKNTIAEITLFEKFLQKESKNLAAMQGKGKSRANTSSPAADPADIISRMESTLSTIQDNFKVAQSRKWRLLEVCIGAELETFIQAKEMLEATFFESQRQDSHSQSGLENWMEDSQHGGLGFEQDDDEDGDVPGELLEGHHEGDLVDVDDEGQDTSNDDPSADLMVSRRVDESD</sequence>
<keyword evidence="4" id="KW-1185">Reference proteome</keyword>
<feature type="compositionally biased region" description="Acidic residues" evidence="2">
    <location>
        <begin position="462"/>
        <end position="478"/>
    </location>
</feature>
<feature type="coiled-coil region" evidence="1">
    <location>
        <begin position="192"/>
        <end position="233"/>
    </location>
</feature>
<keyword evidence="1" id="KW-0175">Coiled coil</keyword>